<proteinExistence type="predicted"/>
<gene>
    <name evidence="1" type="ORF">WA026_019191</name>
</gene>
<comment type="caution">
    <text evidence="1">The sequence shown here is derived from an EMBL/GenBank/DDBJ whole genome shotgun (WGS) entry which is preliminary data.</text>
</comment>
<dbReference type="EMBL" id="JARQZJ010000103">
    <property type="protein sequence ID" value="KAK9886932.1"/>
    <property type="molecule type" value="Genomic_DNA"/>
</dbReference>
<evidence type="ECO:0000313" key="2">
    <source>
        <dbReference type="Proteomes" id="UP001431783"/>
    </source>
</evidence>
<organism evidence="1 2">
    <name type="scientific">Henosepilachna vigintioctopunctata</name>
    <dbReference type="NCBI Taxonomy" id="420089"/>
    <lineage>
        <taxon>Eukaryota</taxon>
        <taxon>Metazoa</taxon>
        <taxon>Ecdysozoa</taxon>
        <taxon>Arthropoda</taxon>
        <taxon>Hexapoda</taxon>
        <taxon>Insecta</taxon>
        <taxon>Pterygota</taxon>
        <taxon>Neoptera</taxon>
        <taxon>Endopterygota</taxon>
        <taxon>Coleoptera</taxon>
        <taxon>Polyphaga</taxon>
        <taxon>Cucujiformia</taxon>
        <taxon>Coccinelloidea</taxon>
        <taxon>Coccinellidae</taxon>
        <taxon>Epilachninae</taxon>
        <taxon>Epilachnini</taxon>
        <taxon>Henosepilachna</taxon>
    </lineage>
</organism>
<reference evidence="1 2" key="1">
    <citation type="submission" date="2023-03" db="EMBL/GenBank/DDBJ databases">
        <title>Genome insight into feeding habits of ladybird beetles.</title>
        <authorList>
            <person name="Li H.-S."/>
            <person name="Huang Y.-H."/>
            <person name="Pang H."/>
        </authorList>
    </citation>
    <scope>NUCLEOTIDE SEQUENCE [LARGE SCALE GENOMIC DNA]</scope>
    <source>
        <strain evidence="1">SYSU_2023b</strain>
        <tissue evidence="1">Whole body</tissue>
    </source>
</reference>
<accession>A0AAW1UTZ9</accession>
<dbReference type="Proteomes" id="UP001431783">
    <property type="component" value="Unassembled WGS sequence"/>
</dbReference>
<evidence type="ECO:0000313" key="1">
    <source>
        <dbReference type="EMBL" id="KAK9886932.1"/>
    </source>
</evidence>
<keyword evidence="2" id="KW-1185">Reference proteome</keyword>
<name>A0AAW1UTZ9_9CUCU</name>
<protein>
    <submittedName>
        <fullName evidence="1">Uncharacterized protein</fullName>
    </submittedName>
</protein>
<dbReference type="AlphaFoldDB" id="A0AAW1UTZ9"/>
<sequence length="169" mass="19438">MQVADVVVTRVKSWIVNFISNDDNIELNSSRFADLTIKFRLKSPMTIIFKVGLIMSANRFSKFVKKDLKSVHRLDLYTASTTVLLVELVTHQYLLHGTTDISTSLAQIVRKLNKYLIDVPYRNKAGAEVSFRYLIPGMKIISIREKLKCRFNAEIIKSREAIKNKTLKM</sequence>